<reference evidence="1" key="1">
    <citation type="submission" date="2021-01" db="EMBL/GenBank/DDBJ databases">
        <authorList>
            <consortium name="Genoscope - CEA"/>
            <person name="William W."/>
        </authorList>
    </citation>
    <scope>NUCLEOTIDE SEQUENCE</scope>
</reference>
<dbReference type="Proteomes" id="UP000689195">
    <property type="component" value="Unassembled WGS sequence"/>
</dbReference>
<keyword evidence="2" id="KW-1185">Reference proteome</keyword>
<gene>
    <name evidence="1" type="ORF">PPENT_87.1.T0820001</name>
</gene>
<evidence type="ECO:0000313" key="1">
    <source>
        <dbReference type="EMBL" id="CAD8183826.1"/>
    </source>
</evidence>
<dbReference type="EMBL" id="CAJJDO010000082">
    <property type="protein sequence ID" value="CAD8183826.1"/>
    <property type="molecule type" value="Genomic_DNA"/>
</dbReference>
<proteinExistence type="predicted"/>
<name>A0A8S1WD83_9CILI</name>
<accession>A0A8S1WD83</accession>
<protein>
    <submittedName>
        <fullName evidence="1">Uncharacterized protein</fullName>
    </submittedName>
</protein>
<organism evidence="1 2">
    <name type="scientific">Paramecium pentaurelia</name>
    <dbReference type="NCBI Taxonomy" id="43138"/>
    <lineage>
        <taxon>Eukaryota</taxon>
        <taxon>Sar</taxon>
        <taxon>Alveolata</taxon>
        <taxon>Ciliophora</taxon>
        <taxon>Intramacronucleata</taxon>
        <taxon>Oligohymenophorea</taxon>
        <taxon>Peniculida</taxon>
        <taxon>Parameciidae</taxon>
        <taxon>Paramecium</taxon>
    </lineage>
</organism>
<dbReference type="AlphaFoldDB" id="A0A8S1WD83"/>
<evidence type="ECO:0000313" key="2">
    <source>
        <dbReference type="Proteomes" id="UP000689195"/>
    </source>
</evidence>
<comment type="caution">
    <text evidence="1">The sequence shown here is derived from an EMBL/GenBank/DDBJ whole genome shotgun (WGS) entry which is preliminary data.</text>
</comment>
<sequence>MKKEKKQFNIENLEKKSEFQLQQQINNSNDRLLIKYKKQLRDFDQQSQIMIILQFLSSLIQSILQKLLRKLTLRLTQSKKLQEISSLLKLTPNQVWIRIMWEKSIRDTKSLCANKISVQNQKRLLKIILLIPEARHFVIAQIHPAFDTEAIQIIYSFVSY</sequence>